<keyword evidence="5" id="KW-0418">Kinase</keyword>
<dbReference type="InterPro" id="IPR011009">
    <property type="entry name" value="Kinase-like_dom_sf"/>
</dbReference>
<dbReference type="GO" id="GO:0004674">
    <property type="term" value="F:protein serine/threonine kinase activity"/>
    <property type="evidence" value="ECO:0007669"/>
    <property type="project" value="UniProtKB-KW"/>
</dbReference>
<keyword evidence="4" id="KW-0547">Nucleotide-binding</keyword>
<dbReference type="SUPFAM" id="SSF56112">
    <property type="entry name" value="Protein kinase-like (PK-like)"/>
    <property type="match status" value="1"/>
</dbReference>
<keyword evidence="3" id="KW-0808">Transferase</keyword>
<dbReference type="GO" id="GO:0005524">
    <property type="term" value="F:ATP binding"/>
    <property type="evidence" value="ECO:0007669"/>
    <property type="project" value="UniProtKB-KW"/>
</dbReference>
<keyword evidence="6" id="KW-0067">ATP-binding</keyword>
<name>A0A8J8T568_HALGN</name>
<dbReference type="Pfam" id="PF00069">
    <property type="entry name" value="Pkinase"/>
    <property type="match status" value="1"/>
</dbReference>
<dbReference type="InterPro" id="IPR000719">
    <property type="entry name" value="Prot_kinase_dom"/>
</dbReference>
<evidence type="ECO:0000256" key="1">
    <source>
        <dbReference type="ARBA" id="ARBA00012513"/>
    </source>
</evidence>
<dbReference type="EC" id="2.7.11.1" evidence="1"/>
<evidence type="ECO:0000259" key="9">
    <source>
        <dbReference type="PROSITE" id="PS50011"/>
    </source>
</evidence>
<evidence type="ECO:0000256" key="3">
    <source>
        <dbReference type="ARBA" id="ARBA00022679"/>
    </source>
</evidence>
<dbReference type="OrthoDB" id="298008at2759"/>
<evidence type="ECO:0000313" key="10">
    <source>
        <dbReference type="EMBL" id="TNV82175.1"/>
    </source>
</evidence>
<evidence type="ECO:0000256" key="7">
    <source>
        <dbReference type="ARBA" id="ARBA00047899"/>
    </source>
</evidence>
<proteinExistence type="predicted"/>
<evidence type="ECO:0000256" key="4">
    <source>
        <dbReference type="ARBA" id="ARBA00022741"/>
    </source>
</evidence>
<accession>A0A8J8T568</accession>
<comment type="catalytic activity">
    <reaction evidence="8">
        <text>L-seryl-[protein] + ATP = O-phospho-L-seryl-[protein] + ADP + H(+)</text>
        <dbReference type="Rhea" id="RHEA:17989"/>
        <dbReference type="Rhea" id="RHEA-COMP:9863"/>
        <dbReference type="Rhea" id="RHEA-COMP:11604"/>
        <dbReference type="ChEBI" id="CHEBI:15378"/>
        <dbReference type="ChEBI" id="CHEBI:29999"/>
        <dbReference type="ChEBI" id="CHEBI:30616"/>
        <dbReference type="ChEBI" id="CHEBI:83421"/>
        <dbReference type="ChEBI" id="CHEBI:456216"/>
        <dbReference type="EC" id="2.7.11.1"/>
    </reaction>
</comment>
<dbReference type="PANTHER" id="PTHR44899:SF3">
    <property type="entry name" value="SERINE_THREONINE-PROTEIN KINASE NEK1"/>
    <property type="match status" value="1"/>
</dbReference>
<comment type="caution">
    <text evidence="10">The sequence shown here is derived from an EMBL/GenBank/DDBJ whole genome shotgun (WGS) entry which is preliminary data.</text>
</comment>
<comment type="catalytic activity">
    <reaction evidence="7">
        <text>L-threonyl-[protein] + ATP = O-phospho-L-threonyl-[protein] + ADP + H(+)</text>
        <dbReference type="Rhea" id="RHEA:46608"/>
        <dbReference type="Rhea" id="RHEA-COMP:11060"/>
        <dbReference type="Rhea" id="RHEA-COMP:11605"/>
        <dbReference type="ChEBI" id="CHEBI:15378"/>
        <dbReference type="ChEBI" id="CHEBI:30013"/>
        <dbReference type="ChEBI" id="CHEBI:30616"/>
        <dbReference type="ChEBI" id="CHEBI:61977"/>
        <dbReference type="ChEBI" id="CHEBI:456216"/>
        <dbReference type="EC" id="2.7.11.1"/>
    </reaction>
</comment>
<reference evidence="10" key="1">
    <citation type="submission" date="2019-06" db="EMBL/GenBank/DDBJ databases">
        <authorList>
            <person name="Zheng W."/>
        </authorList>
    </citation>
    <scope>NUCLEOTIDE SEQUENCE</scope>
    <source>
        <strain evidence="10">QDHG01</strain>
    </source>
</reference>
<keyword evidence="2" id="KW-0723">Serine/threonine-protein kinase</keyword>
<dbReference type="InterPro" id="IPR051131">
    <property type="entry name" value="NEK_Ser/Thr_kinase_NIMA"/>
</dbReference>
<protein>
    <recommendedName>
        <fullName evidence="1">non-specific serine/threonine protein kinase</fullName>
        <ecNumber evidence="1">2.7.11.1</ecNumber>
    </recommendedName>
</protein>
<evidence type="ECO:0000313" key="11">
    <source>
        <dbReference type="Proteomes" id="UP000785679"/>
    </source>
</evidence>
<dbReference type="EMBL" id="RRYP01005283">
    <property type="protein sequence ID" value="TNV82175.1"/>
    <property type="molecule type" value="Genomic_DNA"/>
</dbReference>
<dbReference type="Proteomes" id="UP000785679">
    <property type="component" value="Unassembled WGS sequence"/>
</dbReference>
<evidence type="ECO:0000256" key="8">
    <source>
        <dbReference type="ARBA" id="ARBA00048679"/>
    </source>
</evidence>
<feature type="domain" description="Protein kinase" evidence="9">
    <location>
        <begin position="8"/>
        <end position="205"/>
    </location>
</feature>
<dbReference type="AlphaFoldDB" id="A0A8J8T568"/>
<dbReference type="Gene3D" id="1.10.510.10">
    <property type="entry name" value="Transferase(Phosphotransferase) domain 1"/>
    <property type="match status" value="1"/>
</dbReference>
<evidence type="ECO:0000256" key="2">
    <source>
        <dbReference type="ARBA" id="ARBA00022527"/>
    </source>
</evidence>
<dbReference type="PROSITE" id="PS50011">
    <property type="entry name" value="PROTEIN_KINASE_DOM"/>
    <property type="match status" value="1"/>
</dbReference>
<sequence length="205" mass="23446">MSDVLNDYRIIRKLGVGSFADTFLAESIRSNGLYFIKILKKERAFPQENSSKDITEMKFLKAAEHPFVIQYIEDFPYPIRYLEQHCIVLEYADGQDLRKKLASLKNQVTEDVLLTWVTLICLALAYVHAKGLLHRNINPDNILIVGEQQIAKLGGFGTISNIYSSDKTVGTWQYSAPERFTQDYQDEADIWSLGVVLNESHIKIL</sequence>
<evidence type="ECO:0000256" key="6">
    <source>
        <dbReference type="ARBA" id="ARBA00022840"/>
    </source>
</evidence>
<evidence type="ECO:0000256" key="5">
    <source>
        <dbReference type="ARBA" id="ARBA00022777"/>
    </source>
</evidence>
<organism evidence="10 11">
    <name type="scientific">Halteria grandinella</name>
    <dbReference type="NCBI Taxonomy" id="5974"/>
    <lineage>
        <taxon>Eukaryota</taxon>
        <taxon>Sar</taxon>
        <taxon>Alveolata</taxon>
        <taxon>Ciliophora</taxon>
        <taxon>Intramacronucleata</taxon>
        <taxon>Spirotrichea</taxon>
        <taxon>Stichotrichia</taxon>
        <taxon>Sporadotrichida</taxon>
        <taxon>Halteriidae</taxon>
        <taxon>Halteria</taxon>
    </lineage>
</organism>
<dbReference type="PANTHER" id="PTHR44899">
    <property type="entry name" value="CAMK FAMILY PROTEIN KINASE"/>
    <property type="match status" value="1"/>
</dbReference>
<keyword evidence="11" id="KW-1185">Reference proteome</keyword>
<gene>
    <name evidence="10" type="ORF">FGO68_gene10749</name>
</gene>